<dbReference type="Pfam" id="PF04263">
    <property type="entry name" value="TPK_catalytic"/>
    <property type="match status" value="1"/>
</dbReference>
<dbReference type="GO" id="GO:0004788">
    <property type="term" value="F:thiamine diphosphokinase activity"/>
    <property type="evidence" value="ECO:0007669"/>
    <property type="project" value="UniProtKB-UniRule"/>
</dbReference>
<evidence type="ECO:0000256" key="7">
    <source>
        <dbReference type="PIRNR" id="PIRNR031057"/>
    </source>
</evidence>
<dbReference type="Proteomes" id="UP000268093">
    <property type="component" value="Unassembled WGS sequence"/>
</dbReference>
<dbReference type="EMBL" id="RBNI01009417">
    <property type="protein sequence ID" value="RUP44167.1"/>
    <property type="molecule type" value="Genomic_DNA"/>
</dbReference>
<dbReference type="CDD" id="cd07995">
    <property type="entry name" value="TPK"/>
    <property type="match status" value="1"/>
</dbReference>
<accession>A0A433D005</accession>
<organism evidence="9 10">
    <name type="scientific">Jimgerdemannia flammicorona</name>
    <dbReference type="NCBI Taxonomy" id="994334"/>
    <lineage>
        <taxon>Eukaryota</taxon>
        <taxon>Fungi</taxon>
        <taxon>Fungi incertae sedis</taxon>
        <taxon>Mucoromycota</taxon>
        <taxon>Mucoromycotina</taxon>
        <taxon>Endogonomycetes</taxon>
        <taxon>Endogonales</taxon>
        <taxon>Endogonaceae</taxon>
        <taxon>Jimgerdemannia</taxon>
    </lineage>
</organism>
<keyword evidence="6 7" id="KW-0067">ATP-binding</keyword>
<dbReference type="InterPro" id="IPR007371">
    <property type="entry name" value="TPK_catalytic"/>
</dbReference>
<dbReference type="InterPro" id="IPR016966">
    <property type="entry name" value="Thiamin_pyrophosphokinase_euk"/>
</dbReference>
<evidence type="ECO:0000256" key="2">
    <source>
        <dbReference type="ARBA" id="ARBA00006785"/>
    </source>
</evidence>
<comment type="pathway">
    <text evidence="1 7">Cofactor biosynthesis; thiamine diphosphate biosynthesis; thiamine diphosphate from thiamine: step 1/1.</text>
</comment>
<dbReference type="Gene3D" id="3.40.50.10240">
    <property type="entry name" value="Thiamin pyrophosphokinase, catalytic domain"/>
    <property type="match status" value="1"/>
</dbReference>
<dbReference type="InterPro" id="IPR036371">
    <property type="entry name" value="TPK_B1-bd_sf"/>
</dbReference>
<evidence type="ECO:0000256" key="1">
    <source>
        <dbReference type="ARBA" id="ARBA00005078"/>
    </source>
</evidence>
<dbReference type="OrthoDB" id="25149at2759"/>
<dbReference type="AlphaFoldDB" id="A0A433D005"/>
<keyword evidence="4 7" id="KW-0547">Nucleotide-binding</keyword>
<dbReference type="Gene3D" id="2.60.120.320">
    <property type="entry name" value="Thiamin pyrophosphokinase, thiamin-binding domain"/>
    <property type="match status" value="1"/>
</dbReference>
<dbReference type="GO" id="GO:0005524">
    <property type="term" value="F:ATP binding"/>
    <property type="evidence" value="ECO:0007669"/>
    <property type="project" value="UniProtKB-UniRule"/>
</dbReference>
<dbReference type="GO" id="GO:0016301">
    <property type="term" value="F:kinase activity"/>
    <property type="evidence" value="ECO:0007669"/>
    <property type="project" value="UniProtKB-UniRule"/>
</dbReference>
<protein>
    <recommendedName>
        <fullName evidence="7">Thiamine pyrophosphokinase</fullName>
        <ecNumber evidence="7">2.7.6.2</ecNumber>
    </recommendedName>
</protein>
<dbReference type="UniPathway" id="UPA00060">
    <property type="reaction ID" value="UER00597"/>
</dbReference>
<evidence type="ECO:0000256" key="5">
    <source>
        <dbReference type="ARBA" id="ARBA00022777"/>
    </source>
</evidence>
<dbReference type="FunFam" id="2.60.120.320:FF:000001">
    <property type="entry name" value="Thiamine pyrophosphokinase"/>
    <property type="match status" value="1"/>
</dbReference>
<feature type="domain" description="Thiamin pyrophosphokinase thiamin-binding" evidence="8">
    <location>
        <begin position="177"/>
        <end position="243"/>
    </location>
</feature>
<evidence type="ECO:0000256" key="3">
    <source>
        <dbReference type="ARBA" id="ARBA00022679"/>
    </source>
</evidence>
<keyword evidence="5 7" id="KW-0418">Kinase</keyword>
<comment type="catalytic activity">
    <reaction evidence="7">
        <text>thiamine + ATP = thiamine diphosphate + AMP + H(+)</text>
        <dbReference type="Rhea" id="RHEA:11576"/>
        <dbReference type="ChEBI" id="CHEBI:15378"/>
        <dbReference type="ChEBI" id="CHEBI:18385"/>
        <dbReference type="ChEBI" id="CHEBI:30616"/>
        <dbReference type="ChEBI" id="CHEBI:58937"/>
        <dbReference type="ChEBI" id="CHEBI:456215"/>
    </reaction>
</comment>
<dbReference type="SUPFAM" id="SSF63999">
    <property type="entry name" value="Thiamin pyrophosphokinase, catalytic domain"/>
    <property type="match status" value="1"/>
</dbReference>
<evidence type="ECO:0000259" key="8">
    <source>
        <dbReference type="SMART" id="SM00983"/>
    </source>
</evidence>
<evidence type="ECO:0000256" key="6">
    <source>
        <dbReference type="ARBA" id="ARBA00022840"/>
    </source>
</evidence>
<sequence>MSAYVWSAAKFLSRNSKDTTQRPPYALIILNQPLNRRDLLSVLWRNASLRICADGGGNRLYDSFTNDPSSRDQFIPDVIRGDLDSLRPEIQEYYRERGTLIEQLHAQDSTDFMKCVALVRERDEVHKVEHDIIALSALGGRFDQTMASIHMLFLLKGESRKVYLVSDECVTVLLDVGKHEIRLDQKIEGPTCGVVPVGVAGATLTTSGLRWNLDHYYCNFGGLISTSNLLDSDVVTIETDQPVVWTVELR</sequence>
<dbReference type="PANTHER" id="PTHR13622:SF8">
    <property type="entry name" value="THIAMIN PYROPHOSPHOKINASE 1"/>
    <property type="match status" value="1"/>
</dbReference>
<dbReference type="GO" id="GO:0006772">
    <property type="term" value="P:thiamine metabolic process"/>
    <property type="evidence" value="ECO:0007669"/>
    <property type="project" value="InterPro"/>
</dbReference>
<dbReference type="GO" id="GO:0030975">
    <property type="term" value="F:thiamine binding"/>
    <property type="evidence" value="ECO:0007669"/>
    <property type="project" value="UniProtKB-UniRule"/>
</dbReference>
<dbReference type="PANTHER" id="PTHR13622">
    <property type="entry name" value="THIAMIN PYROPHOSPHOKINASE"/>
    <property type="match status" value="1"/>
</dbReference>
<keyword evidence="10" id="KW-1185">Reference proteome</keyword>
<proteinExistence type="inferred from homology"/>
<comment type="caution">
    <text evidence="9">The sequence shown here is derived from an EMBL/GenBank/DDBJ whole genome shotgun (WGS) entry which is preliminary data.</text>
</comment>
<gene>
    <name evidence="9" type="ORF">BC936DRAFT_149850</name>
</gene>
<comment type="similarity">
    <text evidence="2 7">Belongs to the thiamine pyrophosphokinase family.</text>
</comment>
<dbReference type="InterPro" id="IPR006282">
    <property type="entry name" value="Thi_PPkinase"/>
</dbReference>
<reference evidence="9 10" key="1">
    <citation type="journal article" date="2018" name="New Phytol.">
        <title>Phylogenomics of Endogonaceae and evolution of mycorrhizas within Mucoromycota.</title>
        <authorList>
            <person name="Chang Y."/>
            <person name="Desiro A."/>
            <person name="Na H."/>
            <person name="Sandor L."/>
            <person name="Lipzen A."/>
            <person name="Clum A."/>
            <person name="Barry K."/>
            <person name="Grigoriev I.V."/>
            <person name="Martin F.M."/>
            <person name="Stajich J.E."/>
            <person name="Smith M.E."/>
            <person name="Bonito G."/>
            <person name="Spatafora J.W."/>
        </authorList>
    </citation>
    <scope>NUCLEOTIDE SEQUENCE [LARGE SCALE GENOMIC DNA]</scope>
    <source>
        <strain evidence="9 10">GMNB39</strain>
    </source>
</reference>
<evidence type="ECO:0000256" key="4">
    <source>
        <dbReference type="ARBA" id="ARBA00022741"/>
    </source>
</evidence>
<dbReference type="EC" id="2.7.6.2" evidence="7"/>
<dbReference type="GO" id="GO:0009229">
    <property type="term" value="P:thiamine diphosphate biosynthetic process"/>
    <property type="evidence" value="ECO:0007669"/>
    <property type="project" value="UniProtKB-UniRule"/>
</dbReference>
<dbReference type="SUPFAM" id="SSF63862">
    <property type="entry name" value="Thiamin pyrophosphokinase, substrate-binding domain"/>
    <property type="match status" value="1"/>
</dbReference>
<name>A0A433D005_9FUNG</name>
<keyword evidence="3 7" id="KW-0808">Transferase</keyword>
<dbReference type="Pfam" id="PF04265">
    <property type="entry name" value="TPK_B1_binding"/>
    <property type="match status" value="1"/>
</dbReference>
<dbReference type="NCBIfam" id="TIGR01378">
    <property type="entry name" value="thi_PPkinase"/>
    <property type="match status" value="1"/>
</dbReference>
<dbReference type="InterPro" id="IPR007373">
    <property type="entry name" value="Thiamin_PyroPKinase_B1-bd"/>
</dbReference>
<evidence type="ECO:0000313" key="9">
    <source>
        <dbReference type="EMBL" id="RUP44167.1"/>
    </source>
</evidence>
<dbReference type="FunFam" id="3.40.50.10240:FF:000006">
    <property type="entry name" value="Thiamin pyrophosphokinase 1"/>
    <property type="match status" value="1"/>
</dbReference>
<dbReference type="InterPro" id="IPR036759">
    <property type="entry name" value="TPK_catalytic_sf"/>
</dbReference>
<dbReference type="SMART" id="SM00983">
    <property type="entry name" value="TPK_B1_binding"/>
    <property type="match status" value="1"/>
</dbReference>
<evidence type="ECO:0000313" key="10">
    <source>
        <dbReference type="Proteomes" id="UP000268093"/>
    </source>
</evidence>
<dbReference type="PIRSF" id="PIRSF031057">
    <property type="entry name" value="Thiamin_pyrophosphokinase"/>
    <property type="match status" value="1"/>
</dbReference>